<keyword evidence="5" id="KW-0539">Nucleus</keyword>
<keyword evidence="13" id="KW-1185">Reference proteome</keyword>
<name>A0AAD5AL68_SILAS</name>
<dbReference type="InterPro" id="IPR036638">
    <property type="entry name" value="HLH_DNA-bd_sf"/>
</dbReference>
<dbReference type="InterPro" id="IPR011598">
    <property type="entry name" value="bHLH_dom"/>
</dbReference>
<organism evidence="12 13">
    <name type="scientific">Silurus asotus</name>
    <name type="common">Amur catfish</name>
    <name type="synonym">Parasilurus asotus</name>
    <dbReference type="NCBI Taxonomy" id="30991"/>
    <lineage>
        <taxon>Eukaryota</taxon>
        <taxon>Metazoa</taxon>
        <taxon>Chordata</taxon>
        <taxon>Craniata</taxon>
        <taxon>Vertebrata</taxon>
        <taxon>Euteleostomi</taxon>
        <taxon>Actinopterygii</taxon>
        <taxon>Neopterygii</taxon>
        <taxon>Teleostei</taxon>
        <taxon>Ostariophysi</taxon>
        <taxon>Siluriformes</taxon>
        <taxon>Siluridae</taxon>
        <taxon>Silurus</taxon>
    </lineage>
</organism>
<evidence type="ECO:0000259" key="11">
    <source>
        <dbReference type="PROSITE" id="PS50888"/>
    </source>
</evidence>
<evidence type="ECO:0000256" key="5">
    <source>
        <dbReference type="ARBA" id="ARBA00023242"/>
    </source>
</evidence>
<evidence type="ECO:0000256" key="1">
    <source>
        <dbReference type="ARBA" id="ARBA00004123"/>
    </source>
</evidence>
<evidence type="ECO:0000256" key="9">
    <source>
        <dbReference type="ARBA" id="ARBA00043118"/>
    </source>
</evidence>
<proteinExistence type="predicted"/>
<dbReference type="SUPFAM" id="SSF47459">
    <property type="entry name" value="HLH, helix-loop-helix DNA-binding domain"/>
    <property type="match status" value="1"/>
</dbReference>
<feature type="compositionally biased region" description="Basic and acidic residues" evidence="10">
    <location>
        <begin position="136"/>
        <end position="154"/>
    </location>
</feature>
<evidence type="ECO:0000313" key="12">
    <source>
        <dbReference type="EMBL" id="KAI5618120.1"/>
    </source>
</evidence>
<dbReference type="PANTHER" id="PTHR11723">
    <property type="entry name" value="DNA-BINDING PROTEIN INHIBITOR"/>
    <property type="match status" value="1"/>
</dbReference>
<dbReference type="InterPro" id="IPR026052">
    <property type="entry name" value="DNA-bd_prot-inh"/>
</dbReference>
<dbReference type="Gene3D" id="4.10.280.10">
    <property type="entry name" value="Helix-loop-helix DNA-binding domain"/>
    <property type="match status" value="1"/>
</dbReference>
<dbReference type="EMBL" id="MU551696">
    <property type="protein sequence ID" value="KAI5618120.1"/>
    <property type="molecule type" value="Genomic_DNA"/>
</dbReference>
<protein>
    <recommendedName>
        <fullName evidence="7">DNA-binding protein inhibitor ID-4</fullName>
    </recommendedName>
    <alternativeName>
        <fullName evidence="9">Inhibitor of DNA binding 4</fullName>
    </alternativeName>
    <alternativeName>
        <fullName evidence="8">Inhibitor of differentiation 4</fullName>
    </alternativeName>
</protein>
<evidence type="ECO:0000256" key="7">
    <source>
        <dbReference type="ARBA" id="ARBA00040558"/>
    </source>
</evidence>
<evidence type="ECO:0000256" key="10">
    <source>
        <dbReference type="SAM" id="MobiDB-lite"/>
    </source>
</evidence>
<comment type="subunit">
    <text evidence="6">Heterodimer with other HLH proteins.</text>
</comment>
<dbReference type="AlphaFoldDB" id="A0AAD5AL68"/>
<dbReference type="Pfam" id="PF00010">
    <property type="entry name" value="HLH"/>
    <property type="match status" value="1"/>
</dbReference>
<sequence>MKATTPPRARRDSCSCAELSAEPDLSCLQHDMNDCYSRLKRLVPTIPQHRRVSRVEILQHVIDYILDLQLALERTEHSEHSGTWPRSSVRTPLSVLNTEQVCSEPIQSQAKLWQRIRHTPGPTSCVETKLHNVASSRREPRLEASRDKAGRSEERRAAYTLRAKKLQGIKETVRKHGDSQTNKNACDQIIVETQLALAVSRACGLHAERAKNKIQHRLYDGFSSQAML</sequence>
<dbReference type="GO" id="GO:0032922">
    <property type="term" value="P:circadian regulation of gene expression"/>
    <property type="evidence" value="ECO:0007669"/>
    <property type="project" value="TreeGrafter"/>
</dbReference>
<dbReference type="SMART" id="SM00353">
    <property type="entry name" value="HLH"/>
    <property type="match status" value="1"/>
</dbReference>
<evidence type="ECO:0000313" key="13">
    <source>
        <dbReference type="Proteomes" id="UP001205998"/>
    </source>
</evidence>
<gene>
    <name evidence="12" type="ORF">C0J50_22102</name>
</gene>
<dbReference type="PANTHER" id="PTHR11723:SF6">
    <property type="entry name" value="DNA-BINDING PROTEIN INHIBITOR ID-4"/>
    <property type="match status" value="1"/>
</dbReference>
<dbReference type="GO" id="GO:0046983">
    <property type="term" value="F:protein dimerization activity"/>
    <property type="evidence" value="ECO:0007669"/>
    <property type="project" value="InterPro"/>
</dbReference>
<accession>A0AAD5AL68</accession>
<dbReference type="GO" id="GO:0005634">
    <property type="term" value="C:nucleus"/>
    <property type="evidence" value="ECO:0007669"/>
    <property type="project" value="UniProtKB-SubCell"/>
</dbReference>
<evidence type="ECO:0000256" key="8">
    <source>
        <dbReference type="ARBA" id="ARBA00042952"/>
    </source>
</evidence>
<keyword evidence="2" id="KW-0678">Repressor</keyword>
<dbReference type="Proteomes" id="UP001205998">
    <property type="component" value="Unassembled WGS sequence"/>
</dbReference>
<reference evidence="12" key="1">
    <citation type="submission" date="2018-07" db="EMBL/GenBank/DDBJ databases">
        <title>Comparative genomics of catfishes provides insights into carnivory and benthic adaptation.</title>
        <authorList>
            <person name="Zhang Y."/>
            <person name="Wang D."/>
            <person name="Peng Z."/>
            <person name="Zheng S."/>
            <person name="Shao F."/>
            <person name="Tao W."/>
        </authorList>
    </citation>
    <scope>NUCLEOTIDE SEQUENCE</scope>
    <source>
        <strain evidence="12">Chongqing</strain>
    </source>
</reference>
<keyword evidence="3" id="KW-0805">Transcription regulation</keyword>
<evidence type="ECO:0000256" key="3">
    <source>
        <dbReference type="ARBA" id="ARBA00023015"/>
    </source>
</evidence>
<comment type="subcellular location">
    <subcellularLocation>
        <location evidence="1">Nucleus</location>
    </subcellularLocation>
</comment>
<feature type="region of interest" description="Disordered" evidence="10">
    <location>
        <begin position="132"/>
        <end position="154"/>
    </location>
</feature>
<comment type="caution">
    <text evidence="12">The sequence shown here is derived from an EMBL/GenBank/DDBJ whole genome shotgun (WGS) entry which is preliminary data.</text>
</comment>
<dbReference type="PROSITE" id="PS50888">
    <property type="entry name" value="BHLH"/>
    <property type="match status" value="1"/>
</dbReference>
<dbReference type="GO" id="GO:0030154">
    <property type="term" value="P:cell differentiation"/>
    <property type="evidence" value="ECO:0007669"/>
    <property type="project" value="TreeGrafter"/>
</dbReference>
<feature type="domain" description="BHLH" evidence="11">
    <location>
        <begin position="16"/>
        <end position="68"/>
    </location>
</feature>
<evidence type="ECO:0000256" key="4">
    <source>
        <dbReference type="ARBA" id="ARBA00023163"/>
    </source>
</evidence>
<dbReference type="GO" id="GO:0000122">
    <property type="term" value="P:negative regulation of transcription by RNA polymerase II"/>
    <property type="evidence" value="ECO:0007669"/>
    <property type="project" value="InterPro"/>
</dbReference>
<evidence type="ECO:0000256" key="2">
    <source>
        <dbReference type="ARBA" id="ARBA00022491"/>
    </source>
</evidence>
<evidence type="ECO:0000256" key="6">
    <source>
        <dbReference type="ARBA" id="ARBA00038627"/>
    </source>
</evidence>
<keyword evidence="4" id="KW-0804">Transcription</keyword>
<dbReference type="GO" id="GO:0005737">
    <property type="term" value="C:cytoplasm"/>
    <property type="evidence" value="ECO:0007669"/>
    <property type="project" value="InterPro"/>
</dbReference>